<protein>
    <submittedName>
        <fullName evidence="1">Uncharacterized protein</fullName>
    </submittedName>
</protein>
<organism evidence="1 2">
    <name type="scientific">Mycolicibacterium obuense</name>
    <dbReference type="NCBI Taxonomy" id="1807"/>
    <lineage>
        <taxon>Bacteria</taxon>
        <taxon>Bacillati</taxon>
        <taxon>Actinomycetota</taxon>
        <taxon>Actinomycetes</taxon>
        <taxon>Mycobacteriales</taxon>
        <taxon>Mycobacteriaceae</taxon>
        <taxon>Mycolicibacterium</taxon>
    </lineage>
</organism>
<name>A0A0J6VNK5_9MYCO</name>
<dbReference type="EMBL" id="JYNU01000049">
    <property type="protein sequence ID" value="KMO71082.1"/>
    <property type="molecule type" value="Genomic_DNA"/>
</dbReference>
<gene>
    <name evidence="1" type="ORF">MOBUDSM44075_04234</name>
</gene>
<reference evidence="1 2" key="1">
    <citation type="journal article" date="2015" name="Genome Biol. Evol.">
        <title>Characterization of Three Mycobacterium spp. with Potential Use in Bioremediation by Genome Sequencing and Comparative Genomics.</title>
        <authorList>
            <person name="Das S."/>
            <person name="Pettersson B.M."/>
            <person name="Behra P.R."/>
            <person name="Ramesh M."/>
            <person name="Dasgupta S."/>
            <person name="Bhattacharya A."/>
            <person name="Kirsebom L.A."/>
        </authorList>
    </citation>
    <scope>NUCLEOTIDE SEQUENCE [LARGE SCALE GENOMIC DNA]</scope>
    <source>
        <strain evidence="1 2">DSM 44075</strain>
    </source>
</reference>
<comment type="caution">
    <text evidence="1">The sequence shown here is derived from an EMBL/GenBank/DDBJ whole genome shotgun (WGS) entry which is preliminary data.</text>
</comment>
<sequence>MATGVPIGTTVPVDAEVNGAVIVAYTVASVGP</sequence>
<proteinExistence type="predicted"/>
<evidence type="ECO:0000313" key="1">
    <source>
        <dbReference type="EMBL" id="KMO71082.1"/>
    </source>
</evidence>
<accession>A0A0J6VNK5</accession>
<evidence type="ECO:0000313" key="2">
    <source>
        <dbReference type="Proteomes" id="UP000036313"/>
    </source>
</evidence>
<dbReference type="AlphaFoldDB" id="A0A0J6VNK5"/>
<dbReference type="Proteomes" id="UP000036313">
    <property type="component" value="Unassembled WGS sequence"/>
</dbReference>